<comment type="caution">
    <text evidence="2">The sequence shown here is derived from an EMBL/GenBank/DDBJ whole genome shotgun (WGS) entry which is preliminary data.</text>
</comment>
<dbReference type="InterPro" id="IPR013103">
    <property type="entry name" value="RVT_2"/>
</dbReference>
<evidence type="ECO:0000313" key="2">
    <source>
        <dbReference type="EMBL" id="KAL0850676.1"/>
    </source>
</evidence>
<dbReference type="EMBL" id="JBEDNZ010000003">
    <property type="protein sequence ID" value="KAL0850676.1"/>
    <property type="molecule type" value="Genomic_DNA"/>
</dbReference>
<proteinExistence type="predicted"/>
<dbReference type="Proteomes" id="UP001549921">
    <property type="component" value="Unassembled WGS sequence"/>
</dbReference>
<dbReference type="Pfam" id="PF07727">
    <property type="entry name" value="RVT_2"/>
    <property type="match status" value="1"/>
</dbReference>
<dbReference type="AlphaFoldDB" id="A0ABD0TMW8"/>
<accession>A0ABD0TMW8</accession>
<name>A0ABD0TMW8_LOXSC</name>
<evidence type="ECO:0000313" key="3">
    <source>
        <dbReference type="Proteomes" id="UP001549921"/>
    </source>
</evidence>
<reference evidence="2 3" key="1">
    <citation type="submission" date="2024-06" db="EMBL/GenBank/DDBJ databases">
        <title>A chromosome-level genome assembly of beet webworm, Loxostege sticticalis.</title>
        <authorList>
            <person name="Zhang Y."/>
        </authorList>
    </citation>
    <scope>NUCLEOTIDE SEQUENCE [LARGE SCALE GENOMIC DNA]</scope>
    <source>
        <strain evidence="2">AQ028</strain>
        <tissue evidence="2">Male pupae</tissue>
    </source>
</reference>
<feature type="domain" description="Reverse transcriptase Ty1/copia-type" evidence="1">
    <location>
        <begin position="24"/>
        <end position="142"/>
    </location>
</feature>
<sequence length="150" mass="17208">MNGPEKSEWCRAMEDELQSFSECDAWEVVDKPDNGTVVQCKWVYKKKLNSDNTVRYRARLVAKGFTQKEGVDYKETFSPVLRYSVLKLLFALSVKLDMNVMHYDVTTAFLNGNLEESVYMQPPPNLALSGKVLKLKKAIYSLLSRSTVFH</sequence>
<evidence type="ECO:0000259" key="1">
    <source>
        <dbReference type="Pfam" id="PF07727"/>
    </source>
</evidence>
<organism evidence="2 3">
    <name type="scientific">Loxostege sticticalis</name>
    <name type="common">Beet webworm moth</name>
    <dbReference type="NCBI Taxonomy" id="481309"/>
    <lineage>
        <taxon>Eukaryota</taxon>
        <taxon>Metazoa</taxon>
        <taxon>Ecdysozoa</taxon>
        <taxon>Arthropoda</taxon>
        <taxon>Hexapoda</taxon>
        <taxon>Insecta</taxon>
        <taxon>Pterygota</taxon>
        <taxon>Neoptera</taxon>
        <taxon>Endopterygota</taxon>
        <taxon>Lepidoptera</taxon>
        <taxon>Glossata</taxon>
        <taxon>Ditrysia</taxon>
        <taxon>Pyraloidea</taxon>
        <taxon>Crambidae</taxon>
        <taxon>Pyraustinae</taxon>
        <taxon>Loxostege</taxon>
    </lineage>
</organism>
<protein>
    <recommendedName>
        <fullName evidence="1">Reverse transcriptase Ty1/copia-type domain-containing protein</fullName>
    </recommendedName>
</protein>
<gene>
    <name evidence="2" type="ORF">ABMA28_012425</name>
</gene>